<reference evidence="1 2" key="1">
    <citation type="submission" date="2018-01" db="EMBL/GenBank/DDBJ databases">
        <title>Draft genome sequence of Salinispora sp. 13K206.</title>
        <authorList>
            <person name="Sahin N."/>
            <person name="Saygin H."/>
            <person name="Ay H."/>
        </authorList>
    </citation>
    <scope>NUCLEOTIDE SEQUENCE [LARGE SCALE GENOMIC DNA]</scope>
    <source>
        <strain evidence="1 2">13K206</strain>
    </source>
</reference>
<keyword evidence="2" id="KW-1185">Reference proteome</keyword>
<dbReference type="Proteomes" id="UP000248749">
    <property type="component" value="Unassembled WGS sequence"/>
</dbReference>
<comment type="caution">
    <text evidence="1">The sequence shown here is derived from an EMBL/GenBank/DDBJ whole genome shotgun (WGS) entry which is preliminary data.</text>
</comment>
<sequence>MLRDLLGRLVDAEIRRLTAERDQARTDRDRATRAAARWHAAALIHKARADALATTHTKEQ</sequence>
<dbReference type="EMBL" id="POUB01000074">
    <property type="protein sequence ID" value="PZF98525.1"/>
    <property type="molecule type" value="Genomic_DNA"/>
</dbReference>
<gene>
    <name evidence="1" type="ORF">C1I99_13270</name>
</gene>
<dbReference type="AlphaFoldDB" id="A0A2W2CGL3"/>
<evidence type="ECO:0000313" key="1">
    <source>
        <dbReference type="EMBL" id="PZF98525.1"/>
    </source>
</evidence>
<protein>
    <submittedName>
        <fullName evidence="1">Uncharacterized protein</fullName>
    </submittedName>
</protein>
<dbReference type="RefSeq" id="WP_111134516.1">
    <property type="nucleotide sequence ID" value="NZ_POUB01000074.1"/>
</dbReference>
<proteinExistence type="predicted"/>
<organism evidence="1 2">
    <name type="scientific">Micromonospora deserti</name>
    <dbReference type="NCBI Taxonomy" id="2070366"/>
    <lineage>
        <taxon>Bacteria</taxon>
        <taxon>Bacillati</taxon>
        <taxon>Actinomycetota</taxon>
        <taxon>Actinomycetes</taxon>
        <taxon>Micromonosporales</taxon>
        <taxon>Micromonosporaceae</taxon>
        <taxon>Micromonospora</taxon>
    </lineage>
</organism>
<accession>A0A2W2CGL3</accession>
<evidence type="ECO:0000313" key="2">
    <source>
        <dbReference type="Proteomes" id="UP000248749"/>
    </source>
</evidence>
<name>A0A2W2CGL3_9ACTN</name>